<feature type="transmembrane region" description="Helical" evidence="1">
    <location>
        <begin position="6"/>
        <end position="25"/>
    </location>
</feature>
<gene>
    <name evidence="2" type="ORF">C1I98_30730</name>
</gene>
<keyword evidence="1" id="KW-0812">Transmembrane</keyword>
<protein>
    <submittedName>
        <fullName evidence="2">Uncharacterized protein</fullName>
    </submittedName>
</protein>
<comment type="caution">
    <text evidence="2">The sequence shown here is derived from an EMBL/GenBank/DDBJ whole genome shotgun (WGS) entry which is preliminary data.</text>
</comment>
<sequence length="75" mass="8091">MIIMVVFGFIAALTIGLILLAVRLAGGRRPPPREPDLAARARALKSTGHADRAIMLVRGETGMSHDDATRFVHTL</sequence>
<evidence type="ECO:0000313" key="3">
    <source>
        <dbReference type="Proteomes" id="UP000248544"/>
    </source>
</evidence>
<keyword evidence="3" id="KW-1185">Reference proteome</keyword>
<name>A0A2W2G9J2_9ACTN</name>
<keyword evidence="1" id="KW-1133">Transmembrane helix</keyword>
<dbReference type="Proteomes" id="UP000248544">
    <property type="component" value="Unassembled WGS sequence"/>
</dbReference>
<dbReference type="AlphaFoldDB" id="A0A2W2G9J2"/>
<evidence type="ECO:0000256" key="1">
    <source>
        <dbReference type="SAM" id="Phobius"/>
    </source>
</evidence>
<evidence type="ECO:0000313" key="2">
    <source>
        <dbReference type="EMBL" id="PZG30917.1"/>
    </source>
</evidence>
<keyword evidence="1" id="KW-0472">Membrane</keyword>
<reference evidence="2 3" key="1">
    <citation type="submission" date="2018-01" db="EMBL/GenBank/DDBJ databases">
        <title>Draft genome sequence of Sphaerisporangium sp. 7K107.</title>
        <authorList>
            <person name="Sahin N."/>
            <person name="Saygin H."/>
            <person name="Ay H."/>
        </authorList>
    </citation>
    <scope>NUCLEOTIDE SEQUENCE [LARGE SCALE GENOMIC DNA]</scope>
    <source>
        <strain evidence="2 3">7K107</strain>
    </source>
</reference>
<dbReference type="EMBL" id="POUA01000340">
    <property type="protein sequence ID" value="PZG30917.1"/>
    <property type="molecule type" value="Genomic_DNA"/>
</dbReference>
<organism evidence="2 3">
    <name type="scientific">Spongiactinospora gelatinilytica</name>
    <dbReference type="NCBI Taxonomy" id="2666298"/>
    <lineage>
        <taxon>Bacteria</taxon>
        <taxon>Bacillati</taxon>
        <taxon>Actinomycetota</taxon>
        <taxon>Actinomycetes</taxon>
        <taxon>Streptosporangiales</taxon>
        <taxon>Streptosporangiaceae</taxon>
        <taxon>Spongiactinospora</taxon>
    </lineage>
</organism>
<accession>A0A2W2G9J2</accession>
<proteinExistence type="predicted"/>